<feature type="compositionally biased region" description="Low complexity" evidence="6">
    <location>
        <begin position="110"/>
        <end position="121"/>
    </location>
</feature>
<keyword evidence="2" id="KW-0805">Transcription regulation</keyword>
<accession>A0A251V0P9</accession>
<feature type="region of interest" description="Disordered" evidence="6">
    <location>
        <begin position="97"/>
        <end position="167"/>
    </location>
</feature>
<dbReference type="SUPFAM" id="SSF118290">
    <property type="entry name" value="WRKY DNA-binding domain"/>
    <property type="match status" value="1"/>
</dbReference>
<organism evidence="9 10">
    <name type="scientific">Helianthus annuus</name>
    <name type="common">Common sunflower</name>
    <dbReference type="NCBI Taxonomy" id="4232"/>
    <lineage>
        <taxon>Eukaryota</taxon>
        <taxon>Viridiplantae</taxon>
        <taxon>Streptophyta</taxon>
        <taxon>Embryophyta</taxon>
        <taxon>Tracheophyta</taxon>
        <taxon>Spermatophyta</taxon>
        <taxon>Magnoliopsida</taxon>
        <taxon>eudicotyledons</taxon>
        <taxon>Gunneridae</taxon>
        <taxon>Pentapetalae</taxon>
        <taxon>asterids</taxon>
        <taxon>campanulids</taxon>
        <taxon>Asterales</taxon>
        <taxon>Asteraceae</taxon>
        <taxon>Asteroideae</taxon>
        <taxon>Heliantheae alliance</taxon>
        <taxon>Heliantheae</taxon>
        <taxon>Helianthus</taxon>
    </lineage>
</organism>
<dbReference type="AlphaFoldDB" id="A0A251V0P9"/>
<dbReference type="PANTHER" id="PTHR31221:SF320">
    <property type="entry name" value="WRKY TRANSCRIPTION FACTOR 20"/>
    <property type="match status" value="1"/>
</dbReference>
<dbReference type="GO" id="GO:0005634">
    <property type="term" value="C:nucleus"/>
    <property type="evidence" value="ECO:0000318"/>
    <property type="project" value="GO_Central"/>
</dbReference>
<dbReference type="InParanoid" id="A0A251V0P9"/>
<name>A0A251V0P9_HELAN</name>
<reference evidence="8 10" key="1">
    <citation type="journal article" date="2017" name="Nature">
        <title>The sunflower genome provides insights into oil metabolism, flowering and Asterid evolution.</title>
        <authorList>
            <person name="Badouin H."/>
            <person name="Gouzy J."/>
            <person name="Grassa C.J."/>
            <person name="Murat F."/>
            <person name="Staton S.E."/>
            <person name="Cottret L."/>
            <person name="Lelandais-Briere C."/>
            <person name="Owens G.L."/>
            <person name="Carrere S."/>
            <person name="Mayjonade B."/>
            <person name="Legrand L."/>
            <person name="Gill N."/>
            <person name="Kane N.C."/>
            <person name="Bowers J.E."/>
            <person name="Hubner S."/>
            <person name="Bellec A."/>
            <person name="Berard A."/>
            <person name="Berges H."/>
            <person name="Blanchet N."/>
            <person name="Boniface M.C."/>
            <person name="Brunel D."/>
            <person name="Catrice O."/>
            <person name="Chaidir N."/>
            <person name="Claudel C."/>
            <person name="Donnadieu C."/>
            <person name="Faraut T."/>
            <person name="Fievet G."/>
            <person name="Helmstetter N."/>
            <person name="King M."/>
            <person name="Knapp S.J."/>
            <person name="Lai Z."/>
            <person name="Le Paslier M.C."/>
            <person name="Lippi Y."/>
            <person name="Lorenzon L."/>
            <person name="Mandel J.R."/>
            <person name="Marage G."/>
            <person name="Marchand G."/>
            <person name="Marquand E."/>
            <person name="Bret-Mestries E."/>
            <person name="Morien E."/>
            <person name="Nambeesan S."/>
            <person name="Nguyen T."/>
            <person name="Pegot-Espagnet P."/>
            <person name="Pouilly N."/>
            <person name="Raftis F."/>
            <person name="Sallet E."/>
            <person name="Schiex T."/>
            <person name="Thomas J."/>
            <person name="Vandecasteele C."/>
            <person name="Vares D."/>
            <person name="Vear F."/>
            <person name="Vautrin S."/>
            <person name="Crespi M."/>
            <person name="Mangin B."/>
            <person name="Burke J.M."/>
            <person name="Salse J."/>
            <person name="Munos S."/>
            <person name="Vincourt P."/>
            <person name="Rieseberg L.H."/>
            <person name="Langlade N.B."/>
        </authorList>
    </citation>
    <scope>NUCLEOTIDE SEQUENCE [LARGE SCALE GENOMIC DNA]</scope>
    <source>
        <strain evidence="10">cv. SF193</strain>
        <tissue evidence="8">Leaves</tissue>
    </source>
</reference>
<evidence type="ECO:0000256" key="4">
    <source>
        <dbReference type="ARBA" id="ARBA00023163"/>
    </source>
</evidence>
<evidence type="ECO:0000256" key="2">
    <source>
        <dbReference type="ARBA" id="ARBA00023015"/>
    </source>
</evidence>
<dbReference type="Pfam" id="PF03106">
    <property type="entry name" value="WRKY"/>
    <property type="match status" value="1"/>
</dbReference>
<dbReference type="PANTHER" id="PTHR31221">
    <property type="entry name" value="WRKY TRANSCRIPTION FACTOR PROTEIN 1-RELATED"/>
    <property type="match status" value="1"/>
</dbReference>
<dbReference type="EMBL" id="MNCJ02000319">
    <property type="protein sequence ID" value="KAF5811409.1"/>
    <property type="molecule type" value="Genomic_DNA"/>
</dbReference>
<dbReference type="STRING" id="4232.A0A251V0P9"/>
<proteinExistence type="predicted"/>
<evidence type="ECO:0000256" key="1">
    <source>
        <dbReference type="ARBA" id="ARBA00004123"/>
    </source>
</evidence>
<dbReference type="SMR" id="A0A251V0P9"/>
<dbReference type="InterPro" id="IPR036576">
    <property type="entry name" value="WRKY_dom_sf"/>
</dbReference>
<dbReference type="InterPro" id="IPR044810">
    <property type="entry name" value="WRKY_plant"/>
</dbReference>
<keyword evidence="10" id="KW-1185">Reference proteome</keyword>
<dbReference type="InterPro" id="IPR003657">
    <property type="entry name" value="WRKY_dom"/>
</dbReference>
<protein>
    <submittedName>
        <fullName evidence="9">Putative WRKY domain-containing protein</fullName>
    </submittedName>
    <submittedName>
        <fullName evidence="8">Transcription factor WRKY family</fullName>
    </submittedName>
</protein>
<evidence type="ECO:0000313" key="8">
    <source>
        <dbReference type="EMBL" id="KAF5811409.1"/>
    </source>
</evidence>
<evidence type="ECO:0000256" key="5">
    <source>
        <dbReference type="ARBA" id="ARBA00023242"/>
    </source>
</evidence>
<evidence type="ECO:0000313" key="10">
    <source>
        <dbReference type="Proteomes" id="UP000215914"/>
    </source>
</evidence>
<reference evidence="9" key="2">
    <citation type="submission" date="2017-02" db="EMBL/GenBank/DDBJ databases">
        <title>Sunflower complete genome.</title>
        <authorList>
            <person name="Langlade N."/>
            <person name="Munos S."/>
        </authorList>
    </citation>
    <scope>NUCLEOTIDE SEQUENCE [LARGE SCALE GENOMIC DNA]</scope>
    <source>
        <tissue evidence="9">Leaves</tissue>
    </source>
</reference>
<comment type="subcellular location">
    <subcellularLocation>
        <location evidence="1">Nucleus</location>
    </subcellularLocation>
</comment>
<dbReference type="FunFam" id="2.20.25.80:FF:000003">
    <property type="entry name" value="WRKY transcription factor 57"/>
    <property type="match status" value="1"/>
</dbReference>
<dbReference type="OMA" id="GCHEEDS"/>
<dbReference type="PROSITE" id="PS50811">
    <property type="entry name" value="WRKY"/>
    <property type="match status" value="1"/>
</dbReference>
<evidence type="ECO:0000259" key="7">
    <source>
        <dbReference type="PROSITE" id="PS50811"/>
    </source>
</evidence>
<dbReference type="GO" id="GO:0006355">
    <property type="term" value="P:regulation of DNA-templated transcription"/>
    <property type="evidence" value="ECO:0000318"/>
    <property type="project" value="GO_Central"/>
</dbReference>
<dbReference type="EMBL" id="CM007893">
    <property type="protein sequence ID" value="OTG29178.1"/>
    <property type="molecule type" value="Genomic_DNA"/>
</dbReference>
<dbReference type="SMART" id="SM00774">
    <property type="entry name" value="WRKY"/>
    <property type="match status" value="1"/>
</dbReference>
<reference evidence="8" key="3">
    <citation type="submission" date="2020-06" db="EMBL/GenBank/DDBJ databases">
        <title>Helianthus annuus Genome sequencing and assembly Release 2.</title>
        <authorList>
            <person name="Gouzy J."/>
            <person name="Langlade N."/>
            <person name="Munos S."/>
        </authorList>
    </citation>
    <scope>NUCLEOTIDE SEQUENCE</scope>
    <source>
        <tissue evidence="8">Leaves</tissue>
    </source>
</reference>
<dbReference type="OrthoDB" id="1936515at2759"/>
<dbReference type="Gene3D" id="2.20.25.80">
    <property type="entry name" value="WRKY domain"/>
    <property type="match status" value="1"/>
</dbReference>
<feature type="compositionally biased region" description="Basic and acidic residues" evidence="6">
    <location>
        <begin position="130"/>
        <end position="151"/>
    </location>
</feature>
<evidence type="ECO:0000256" key="6">
    <source>
        <dbReference type="SAM" id="MobiDB-lite"/>
    </source>
</evidence>
<sequence length="327" mass="36670">MSDQDQQREIFYHDPFNDDQRTSETLFSFFGPNSTIRDDSSPPNNQRFHDYMGLTHFLTGSTDYNTPATSFGYSSSSSQLLFAPEGDQKPVMDTGNLLGVTETTPFTPNSSSVRSSSTEAAEAAEDEHELQEGKKETQSKDVLENEGDGSKKVIKQKKKDEKKKREPRFAFMTKSDIDHLEDGYRWRKYGQKAVKNSPYPRSYYRCTTQKCTVKKRVERSYQDPSTVITTYEGQHNHHLPATLRGNVGGGMLYPPSMMAAQGGSSFPQEFLAQIPNGFYNFSGSGSRGGSGGLSYQQSTLTPIQQLQNPDYGLLQDMVPSMTFKQEP</sequence>
<keyword evidence="5" id="KW-0539">Nucleus</keyword>
<evidence type="ECO:0000313" key="9">
    <source>
        <dbReference type="EMBL" id="OTG29178.1"/>
    </source>
</evidence>
<dbReference type="GO" id="GO:0003700">
    <property type="term" value="F:DNA-binding transcription factor activity"/>
    <property type="evidence" value="ECO:0000318"/>
    <property type="project" value="GO_Central"/>
</dbReference>
<dbReference type="GO" id="GO:0000976">
    <property type="term" value="F:transcription cis-regulatory region binding"/>
    <property type="evidence" value="ECO:0000318"/>
    <property type="project" value="GO_Central"/>
</dbReference>
<feature type="compositionally biased region" description="Basic residues" evidence="6">
    <location>
        <begin position="152"/>
        <end position="162"/>
    </location>
</feature>
<dbReference type="Gramene" id="mRNA:HanXRQr2_Chr04g0181051">
    <property type="protein sequence ID" value="mRNA:HanXRQr2_Chr04g0181051"/>
    <property type="gene ID" value="HanXRQr2_Chr04g0181051"/>
</dbReference>
<evidence type="ECO:0000256" key="3">
    <source>
        <dbReference type="ARBA" id="ARBA00023125"/>
    </source>
</evidence>
<feature type="domain" description="WRKY" evidence="7">
    <location>
        <begin position="175"/>
        <end position="240"/>
    </location>
</feature>
<keyword evidence="3" id="KW-0238">DNA-binding</keyword>
<keyword evidence="4" id="KW-0804">Transcription</keyword>
<gene>
    <name evidence="9" type="ORF">HannXRQ_Chr04g0119391</name>
    <name evidence="8" type="ORF">HanXRQr2_Chr04g0181051</name>
</gene>
<dbReference type="Proteomes" id="UP000215914">
    <property type="component" value="Chromosome 4"/>
</dbReference>